<proteinExistence type="predicted"/>
<feature type="repeat" description="TPR" evidence="3">
    <location>
        <begin position="119"/>
        <end position="152"/>
    </location>
</feature>
<feature type="repeat" description="TPR" evidence="3">
    <location>
        <begin position="153"/>
        <end position="186"/>
    </location>
</feature>
<evidence type="ECO:0000256" key="4">
    <source>
        <dbReference type="SAM" id="SignalP"/>
    </source>
</evidence>
<feature type="chain" id="PRO_5047149154" evidence="4">
    <location>
        <begin position="20"/>
        <end position="212"/>
    </location>
</feature>
<keyword evidence="2 3" id="KW-0802">TPR repeat</keyword>
<evidence type="ECO:0000256" key="3">
    <source>
        <dbReference type="PROSITE-ProRule" id="PRU00339"/>
    </source>
</evidence>
<dbReference type="Pfam" id="PF13181">
    <property type="entry name" value="TPR_8"/>
    <property type="match status" value="2"/>
</dbReference>
<feature type="repeat" description="TPR" evidence="3">
    <location>
        <begin position="45"/>
        <end position="78"/>
    </location>
</feature>
<dbReference type="Proteomes" id="UP001605989">
    <property type="component" value="Unassembled WGS sequence"/>
</dbReference>
<comment type="caution">
    <text evidence="5">The sequence shown here is derived from an EMBL/GenBank/DDBJ whole genome shotgun (WGS) entry which is preliminary data.</text>
</comment>
<organism evidence="5 6">
    <name type="scientific">Megasphaera hexanoica</name>
    <dbReference type="NCBI Taxonomy" id="1675036"/>
    <lineage>
        <taxon>Bacteria</taxon>
        <taxon>Bacillati</taxon>
        <taxon>Bacillota</taxon>
        <taxon>Negativicutes</taxon>
        <taxon>Veillonellales</taxon>
        <taxon>Veillonellaceae</taxon>
        <taxon>Megasphaera</taxon>
    </lineage>
</organism>
<evidence type="ECO:0000256" key="2">
    <source>
        <dbReference type="ARBA" id="ARBA00022803"/>
    </source>
</evidence>
<dbReference type="PANTHER" id="PTHR44943">
    <property type="entry name" value="CELLULOSE SYNTHASE OPERON PROTEIN C"/>
    <property type="match status" value="1"/>
</dbReference>
<keyword evidence="1" id="KW-0677">Repeat</keyword>
<feature type="signal peptide" evidence="4">
    <location>
        <begin position="1"/>
        <end position="19"/>
    </location>
</feature>
<gene>
    <name evidence="5" type="ORF">ACGTZG_05915</name>
</gene>
<dbReference type="InterPro" id="IPR019734">
    <property type="entry name" value="TPR_rpt"/>
</dbReference>
<dbReference type="PANTHER" id="PTHR44943:SF8">
    <property type="entry name" value="TPR REPEAT-CONTAINING PROTEIN MJ0263"/>
    <property type="match status" value="1"/>
</dbReference>
<dbReference type="RefSeq" id="WP_113855329.1">
    <property type="nucleotide sequence ID" value="NZ_CP011940.1"/>
</dbReference>
<accession>A0ABW7DMX2</accession>
<reference evidence="5 6" key="1">
    <citation type="submission" date="2024-10" db="EMBL/GenBank/DDBJ databases">
        <authorList>
            <person name="Sang B.-I."/>
            <person name="Prabhaharan D."/>
        </authorList>
    </citation>
    <scope>NUCLEOTIDE SEQUENCE [LARGE SCALE GENOMIC DNA]</scope>
    <source>
        <strain evidence="5 6">MH</strain>
    </source>
</reference>
<dbReference type="InterPro" id="IPR013105">
    <property type="entry name" value="TPR_2"/>
</dbReference>
<keyword evidence="6" id="KW-1185">Reference proteome</keyword>
<dbReference type="InterPro" id="IPR051685">
    <property type="entry name" value="Ycf3/AcsC/BcsC/TPR_MFPF"/>
</dbReference>
<evidence type="ECO:0000313" key="6">
    <source>
        <dbReference type="Proteomes" id="UP001605989"/>
    </source>
</evidence>
<dbReference type="Gene3D" id="1.25.40.10">
    <property type="entry name" value="Tetratricopeptide repeat domain"/>
    <property type="match status" value="1"/>
</dbReference>
<evidence type="ECO:0000313" key="5">
    <source>
        <dbReference type="EMBL" id="MFG6272722.1"/>
    </source>
</evidence>
<dbReference type="PROSITE" id="PS50005">
    <property type="entry name" value="TPR"/>
    <property type="match status" value="3"/>
</dbReference>
<dbReference type="SMART" id="SM00028">
    <property type="entry name" value="TPR"/>
    <property type="match status" value="4"/>
</dbReference>
<dbReference type="InterPro" id="IPR011990">
    <property type="entry name" value="TPR-like_helical_dom_sf"/>
</dbReference>
<dbReference type="SUPFAM" id="SSF48452">
    <property type="entry name" value="TPR-like"/>
    <property type="match status" value="1"/>
</dbReference>
<sequence>MKKIPIAVALCLAVGLFIAGCGNQEQPAPAQNQQQQQQVQIDAASEALFEKGLSFYQQFQYDQAISLYNQALAKDQKNYKALSGKGIALAMRGNGVNPKEVRQGISLIRQALELKPDYVPSFYDLALALKIDKQYDESITWFQKVIDSEPDNTWSYYGIATIYGDQGNAEKAVLYLKKAAAIDKENVKEAARSQSHFDRIRNTRAFQDFMNQ</sequence>
<keyword evidence="4" id="KW-0732">Signal</keyword>
<dbReference type="EMBL" id="JBIEKR010000004">
    <property type="protein sequence ID" value="MFG6272722.1"/>
    <property type="molecule type" value="Genomic_DNA"/>
</dbReference>
<dbReference type="PROSITE" id="PS51257">
    <property type="entry name" value="PROKAR_LIPOPROTEIN"/>
    <property type="match status" value="1"/>
</dbReference>
<evidence type="ECO:0000256" key="1">
    <source>
        <dbReference type="ARBA" id="ARBA00022737"/>
    </source>
</evidence>
<dbReference type="NCBIfam" id="NF047558">
    <property type="entry name" value="TPR_END_plus"/>
    <property type="match status" value="1"/>
</dbReference>
<protein>
    <submittedName>
        <fullName evidence="5">Tetratricopeptide repeat protein</fullName>
    </submittedName>
</protein>
<name>A0ABW7DMX2_9FIRM</name>
<dbReference type="Pfam" id="PF07719">
    <property type="entry name" value="TPR_2"/>
    <property type="match status" value="1"/>
</dbReference>